<dbReference type="EMBL" id="WUMU01000001">
    <property type="protein sequence ID" value="MXN16294.1"/>
    <property type="molecule type" value="Genomic_DNA"/>
</dbReference>
<dbReference type="Proteomes" id="UP000477911">
    <property type="component" value="Unassembled WGS sequence"/>
</dbReference>
<gene>
    <name evidence="1" type="ORF">GR170_00480</name>
</gene>
<sequence>MTGFSDLRLAVAELARTRPTPFEIRPAKPELEALAGELELLDLRKLSFTGTLRAVGKKDWLLEATLGATVVQPCSVTLKPVTTRLDEPVTRRFTPVLPDELSEEEEVEMPEDETLEKLGSHIDPGAVMAEALALLLPLYPRAEDAALDEANFTEPGQQAMTDEDAKPFAGLGKLMALKGGKDTPEDGTE</sequence>
<reference evidence="1 2" key="1">
    <citation type="submission" date="2019-12" db="EMBL/GenBank/DDBJ databases">
        <authorList>
            <person name="Li M."/>
        </authorList>
    </citation>
    <scope>NUCLEOTIDE SEQUENCE [LARGE SCALE GENOMIC DNA]</scope>
    <source>
        <strain evidence="1 2">GBMRC 2024</strain>
    </source>
</reference>
<name>A0A6L7FW09_9RHOB</name>
<dbReference type="Pfam" id="PF02620">
    <property type="entry name" value="YceD"/>
    <property type="match status" value="1"/>
</dbReference>
<evidence type="ECO:0000313" key="1">
    <source>
        <dbReference type="EMBL" id="MXN16294.1"/>
    </source>
</evidence>
<protein>
    <submittedName>
        <fullName evidence="1">DUF177 domain-containing protein</fullName>
    </submittedName>
</protein>
<accession>A0A6L7FW09</accession>
<organism evidence="1 2">
    <name type="scientific">Pseudooceanicola albus</name>
    <dbReference type="NCBI Taxonomy" id="2692189"/>
    <lineage>
        <taxon>Bacteria</taxon>
        <taxon>Pseudomonadati</taxon>
        <taxon>Pseudomonadota</taxon>
        <taxon>Alphaproteobacteria</taxon>
        <taxon>Rhodobacterales</taxon>
        <taxon>Paracoccaceae</taxon>
        <taxon>Pseudooceanicola</taxon>
    </lineage>
</organism>
<evidence type="ECO:0000313" key="2">
    <source>
        <dbReference type="Proteomes" id="UP000477911"/>
    </source>
</evidence>
<dbReference type="InterPro" id="IPR003772">
    <property type="entry name" value="YceD"/>
</dbReference>
<comment type="caution">
    <text evidence="1">The sequence shown here is derived from an EMBL/GenBank/DDBJ whole genome shotgun (WGS) entry which is preliminary data.</text>
</comment>
<keyword evidence="2" id="KW-1185">Reference proteome</keyword>
<dbReference type="AlphaFoldDB" id="A0A6L7FW09"/>
<proteinExistence type="predicted"/>
<dbReference type="RefSeq" id="WP_160890843.1">
    <property type="nucleotide sequence ID" value="NZ_WUMU01000001.1"/>
</dbReference>